<evidence type="ECO:0000313" key="3">
    <source>
        <dbReference type="Proteomes" id="UP000000852"/>
    </source>
</evidence>
<accession>C6Y1U2</accession>
<protein>
    <submittedName>
        <fullName evidence="2">Uncharacterized protein</fullName>
    </submittedName>
</protein>
<dbReference type="Proteomes" id="UP000000852">
    <property type="component" value="Chromosome"/>
</dbReference>
<dbReference type="KEGG" id="phe:Phep_2886"/>
<proteinExistence type="predicted"/>
<dbReference type="RefSeq" id="WP_015808694.1">
    <property type="nucleotide sequence ID" value="NC_013061.1"/>
</dbReference>
<reference evidence="2 3" key="1">
    <citation type="journal article" date="2009" name="Stand. Genomic Sci.">
        <title>Complete genome sequence of Pedobacter heparinus type strain (HIM 762-3).</title>
        <authorList>
            <person name="Han C."/>
            <person name="Spring S."/>
            <person name="Lapidus A."/>
            <person name="Del Rio T.G."/>
            <person name="Tice H."/>
            <person name="Copeland A."/>
            <person name="Cheng J.F."/>
            <person name="Lucas S."/>
            <person name="Chen F."/>
            <person name="Nolan M."/>
            <person name="Bruce D."/>
            <person name="Goodwin L."/>
            <person name="Pitluck S."/>
            <person name="Ivanova N."/>
            <person name="Mavromatis K."/>
            <person name="Mikhailova N."/>
            <person name="Pati A."/>
            <person name="Chen A."/>
            <person name="Palaniappan K."/>
            <person name="Land M."/>
            <person name="Hauser L."/>
            <person name="Chang Y.J."/>
            <person name="Jeffries C.C."/>
            <person name="Saunders E."/>
            <person name="Chertkov O."/>
            <person name="Brettin T."/>
            <person name="Goker M."/>
            <person name="Rohde M."/>
            <person name="Bristow J."/>
            <person name="Eisen J.A."/>
            <person name="Markowitz V."/>
            <person name="Hugenholtz P."/>
            <person name="Kyrpides N.C."/>
            <person name="Klenk H.P."/>
            <person name="Detter J.C."/>
        </authorList>
    </citation>
    <scope>NUCLEOTIDE SEQUENCE [LARGE SCALE GENOMIC DNA]</scope>
    <source>
        <strain evidence="3">ATCC 13125 / DSM 2366 / CIP 104194 / JCM 7457 / NBRC 12017 / NCIMB 9290 / NRRL B-14731 / HIM 762-3</strain>
    </source>
</reference>
<dbReference type="AlphaFoldDB" id="C6Y1U2"/>
<keyword evidence="3" id="KW-1185">Reference proteome</keyword>
<dbReference type="STRING" id="485917.Phep_2886"/>
<keyword evidence="1" id="KW-0732">Signal</keyword>
<dbReference type="eggNOG" id="COG1501">
    <property type="taxonomic scope" value="Bacteria"/>
</dbReference>
<dbReference type="EMBL" id="CP001681">
    <property type="protein sequence ID" value="ACU05084.1"/>
    <property type="molecule type" value="Genomic_DNA"/>
</dbReference>
<evidence type="ECO:0000256" key="1">
    <source>
        <dbReference type="SAM" id="SignalP"/>
    </source>
</evidence>
<organism evidence="2 3">
    <name type="scientific">Pedobacter heparinus (strain ATCC 13125 / DSM 2366 / CIP 104194 / JCM 7457 / NBRC 12017 / NCIMB 9290 / NRRL B-14731 / HIM 762-3)</name>
    <dbReference type="NCBI Taxonomy" id="485917"/>
    <lineage>
        <taxon>Bacteria</taxon>
        <taxon>Pseudomonadati</taxon>
        <taxon>Bacteroidota</taxon>
        <taxon>Sphingobacteriia</taxon>
        <taxon>Sphingobacteriales</taxon>
        <taxon>Sphingobacteriaceae</taxon>
        <taxon>Pedobacter</taxon>
    </lineage>
</organism>
<gene>
    <name evidence="2" type="ordered locus">Phep_2886</name>
</gene>
<name>C6Y1U2_PEDHD</name>
<dbReference type="OrthoDB" id="182870at2"/>
<feature type="signal peptide" evidence="1">
    <location>
        <begin position="1"/>
        <end position="31"/>
    </location>
</feature>
<sequence>MQFIKKIVQLKIYGAALLLLIFLSISFSSQAQPKQDIYVQVDAKTGNYSVSSSSLKWTMSGSIGKALNRLKKEKGKDVIGTYTDISFQWEGNNLYKGSIRWYAGCPVVLFSLTTPKGADGQSTEAFPDFTRMPDSLYHYSYHNRIFPLAQYFLEETSTPWLFFNGKNDAAILSPASDFMVSLMTGDGTTHVRSGLNPEVQKLPAGFTHSSILVMRKGIRNTWDEWGAALRKTYHRKIPANDADVVLKYFGCWTDVGGDYYYNYDPAKGYDGTLLALKEHYKKEGIPLGYMQLDSWWYQKSTTSVHNVPGGTKKKAEFPEGPWNRSGGLMEYKADTALFPNGLAAFQQQLGLPLVTHNRWIDRASPYHKRFKISGIGAIDPAFWKEIMGYLKSSGVAVYEQDWINYIYTNNPEMKSDINVANAFTDHMAKAAQDAGINLQYCMGLPRYFMQGVKYNNLTTIRTAGDRFMPKRWMYFLFTAQLAYEMGIWPWSDVFKSSEIDNMIVSVLSAGPVGTGDLIGTESKKNILMACRADGVLVKPDEPLLPLDQNYVQMARKEEKPIIAATHTLHGNIKTGYVFAFGNDTTKINQFSFGLSELSMKGRSVVFNPQKHTVQVLEAGKRFSADLPEEKYAFYIVAPITASGIAFLGDAGKITATGKKRIAGIIDAGKKLQVKVLFAKGEPAVTLQGYSLQRIKSSKGKLSQDAATHLFTVVVPRPAKGDVENLTLQTN</sequence>
<feature type="chain" id="PRO_5002972130" evidence="1">
    <location>
        <begin position="32"/>
        <end position="730"/>
    </location>
</feature>
<evidence type="ECO:0000313" key="2">
    <source>
        <dbReference type="EMBL" id="ACU05084.1"/>
    </source>
</evidence>
<dbReference type="HOGENOM" id="CLU_016717_1_0_10"/>